<organism evidence="2 3">
    <name type="scientific">Chelativorans intermedius</name>
    <dbReference type="NCBI Taxonomy" id="515947"/>
    <lineage>
        <taxon>Bacteria</taxon>
        <taxon>Pseudomonadati</taxon>
        <taxon>Pseudomonadota</taxon>
        <taxon>Alphaproteobacteria</taxon>
        <taxon>Hyphomicrobiales</taxon>
        <taxon>Phyllobacteriaceae</taxon>
        <taxon>Chelativorans</taxon>
    </lineage>
</organism>
<evidence type="ECO:0000256" key="1">
    <source>
        <dbReference type="ARBA" id="ARBA00009964"/>
    </source>
</evidence>
<gene>
    <name evidence="2" type="ORF">ACFFJ2_20370</name>
</gene>
<keyword evidence="3" id="KW-1185">Reference proteome</keyword>
<sequence>MDLSQGSSGFVGFAGRVEVLEGPTGRRRWPDDVKARIVLESFDSGASVNEVARRHRISPQQLTGWRRAARQGRLALPLEDDSPGFVPVVVEDADAPAAEPASGATAEQASVIEIEMADLVLRLPAQSPPERIAAVVAALRLSA</sequence>
<comment type="caution">
    <text evidence="2">The sequence shown here is derived from an EMBL/GenBank/DDBJ whole genome shotgun (WGS) entry which is preliminary data.</text>
</comment>
<comment type="similarity">
    <text evidence="1">Belongs to the transposase 8 family.</text>
</comment>
<dbReference type="InterPro" id="IPR002514">
    <property type="entry name" value="Transposase_8"/>
</dbReference>
<evidence type="ECO:0000313" key="3">
    <source>
        <dbReference type="Proteomes" id="UP001589755"/>
    </source>
</evidence>
<dbReference type="Proteomes" id="UP001589755">
    <property type="component" value="Unassembled WGS sequence"/>
</dbReference>
<protein>
    <submittedName>
        <fullName evidence="2">Transposase</fullName>
    </submittedName>
</protein>
<name>A0ABV6DDL9_9HYPH</name>
<dbReference type="NCBIfam" id="NF047595">
    <property type="entry name" value="IS66_ISRel24_TnpA"/>
    <property type="match status" value="1"/>
</dbReference>
<dbReference type="InterPro" id="IPR010921">
    <property type="entry name" value="Trp_repressor/repl_initiator"/>
</dbReference>
<dbReference type="Gene3D" id="1.10.10.10">
    <property type="entry name" value="Winged helix-like DNA-binding domain superfamily/Winged helix DNA-binding domain"/>
    <property type="match status" value="1"/>
</dbReference>
<dbReference type="InterPro" id="IPR036388">
    <property type="entry name" value="WH-like_DNA-bd_sf"/>
</dbReference>
<dbReference type="EMBL" id="JBHLXD010000086">
    <property type="protein sequence ID" value="MFC0210745.1"/>
    <property type="molecule type" value="Genomic_DNA"/>
</dbReference>
<dbReference type="PANTHER" id="PTHR37936">
    <property type="entry name" value="TRANSPOSASE INSC FOR INSERTION ELEMENT IS2A-RELATED"/>
    <property type="match status" value="1"/>
</dbReference>
<dbReference type="Pfam" id="PF01527">
    <property type="entry name" value="HTH_Tnp_1"/>
    <property type="match status" value="1"/>
</dbReference>
<accession>A0ABV6DDL9</accession>
<proteinExistence type="inferred from homology"/>
<dbReference type="SUPFAM" id="SSF48295">
    <property type="entry name" value="TrpR-like"/>
    <property type="match status" value="1"/>
</dbReference>
<reference evidence="2 3" key="1">
    <citation type="submission" date="2024-09" db="EMBL/GenBank/DDBJ databases">
        <authorList>
            <person name="Sun Q."/>
            <person name="Mori K."/>
        </authorList>
    </citation>
    <scope>NUCLEOTIDE SEQUENCE [LARGE SCALE GENOMIC DNA]</scope>
    <source>
        <strain evidence="2 3">CCM 8543</strain>
    </source>
</reference>
<evidence type="ECO:0000313" key="2">
    <source>
        <dbReference type="EMBL" id="MFC0210745.1"/>
    </source>
</evidence>
<dbReference type="RefSeq" id="WP_261522922.1">
    <property type="nucleotide sequence ID" value="NZ_JAODNW010000069.1"/>
</dbReference>
<dbReference type="PANTHER" id="PTHR37936:SF3">
    <property type="entry name" value="TRANSPOSASE INSC FOR INSERTION ELEMENT IS2A-RELATED"/>
    <property type="match status" value="1"/>
</dbReference>